<dbReference type="Proteomes" id="UP000233766">
    <property type="component" value="Unassembled WGS sequence"/>
</dbReference>
<evidence type="ECO:0000313" key="2">
    <source>
        <dbReference type="Proteomes" id="UP000233766"/>
    </source>
</evidence>
<dbReference type="InterPro" id="IPR001387">
    <property type="entry name" value="Cro/C1-type_HTH"/>
</dbReference>
<evidence type="ECO:0000313" key="1">
    <source>
        <dbReference type="EMBL" id="PKV82122.1"/>
    </source>
</evidence>
<accession>A0A2N3VKH4</accession>
<organism evidence="1 2">
    <name type="scientific">Nocardia fluminea</name>
    <dbReference type="NCBI Taxonomy" id="134984"/>
    <lineage>
        <taxon>Bacteria</taxon>
        <taxon>Bacillati</taxon>
        <taxon>Actinomycetota</taxon>
        <taxon>Actinomycetes</taxon>
        <taxon>Mycobacteriales</taxon>
        <taxon>Nocardiaceae</taxon>
        <taxon>Nocardia</taxon>
    </lineage>
</organism>
<name>A0A2N3VKH4_9NOCA</name>
<dbReference type="Gene3D" id="1.10.260.40">
    <property type="entry name" value="lambda repressor-like DNA-binding domains"/>
    <property type="match status" value="1"/>
</dbReference>
<dbReference type="RefSeq" id="WP_101467728.1">
    <property type="nucleotide sequence ID" value="NZ_PJMW01000002.1"/>
</dbReference>
<sequence length="485" mass="52201">MDVTDPDTLRGTLDAGAANSWGQRLRTYRRARLGLSRGDFAELINDRARRDRVNVACSERHVARWELGEVRRPSKSYRVVLAALGAPVPEVGTVLSSPGPNPGFAREVAARTPEFVGAGARRDADATLLEALATAVVGSADILTPWLPTLDISEKACDAQGLDLDAVRRATSGLRERDQRHGGGSVARTAVDLLKSTTALLAGYRGHTTLAHALLVATADLARLIGWAYHDIGDQHRARQYATMALVSARRAGADSLVASTLYVLGRISLSERDPRVALRMFQLGQLPAQDATGGGESARLYTNEAWAHAMMGDVGRMRTALARAEDEIARVADAPIDPWTRVFFTPGEFTGMRSVIYNEYALTARGQTAQHYTAEAVDAARASLAASTPGRPARSILFDNITIATGTFRLGQIDDAVSFATACLEMTGQVDSGRVGERLGQLVQAATLASSRSDVRDLCQTIRRAVRATRHAPRPMTEHRLATA</sequence>
<proteinExistence type="predicted"/>
<dbReference type="AlphaFoldDB" id="A0A2N3VKH4"/>
<comment type="caution">
    <text evidence="1">The sequence shown here is derived from an EMBL/GenBank/DDBJ whole genome shotgun (WGS) entry which is preliminary data.</text>
</comment>
<dbReference type="CDD" id="cd00093">
    <property type="entry name" value="HTH_XRE"/>
    <property type="match status" value="1"/>
</dbReference>
<dbReference type="Gene3D" id="1.25.40.10">
    <property type="entry name" value="Tetratricopeptide repeat domain"/>
    <property type="match status" value="1"/>
</dbReference>
<dbReference type="OrthoDB" id="3213425at2"/>
<dbReference type="SUPFAM" id="SSF48452">
    <property type="entry name" value="TPR-like"/>
    <property type="match status" value="1"/>
</dbReference>
<dbReference type="InterPro" id="IPR010982">
    <property type="entry name" value="Lambda_DNA-bd_dom_sf"/>
</dbReference>
<dbReference type="InterPro" id="IPR011990">
    <property type="entry name" value="TPR-like_helical_dom_sf"/>
</dbReference>
<keyword evidence="2" id="KW-1185">Reference proteome</keyword>
<dbReference type="EMBL" id="PJMW01000002">
    <property type="protein sequence ID" value="PKV82122.1"/>
    <property type="molecule type" value="Genomic_DNA"/>
</dbReference>
<reference evidence="1 2" key="1">
    <citation type="submission" date="2017-12" db="EMBL/GenBank/DDBJ databases">
        <title>Sequencing the genomes of 1000 Actinobacteria strains.</title>
        <authorList>
            <person name="Klenk H.-P."/>
        </authorList>
    </citation>
    <scope>NUCLEOTIDE SEQUENCE [LARGE SCALE GENOMIC DNA]</scope>
    <source>
        <strain evidence="1 2">DSM 44489</strain>
    </source>
</reference>
<protein>
    <recommendedName>
        <fullName evidence="3">Helix-turn-helix protein</fullName>
    </recommendedName>
</protein>
<gene>
    <name evidence="1" type="ORF">ATK86_6607</name>
</gene>
<dbReference type="GO" id="GO:0003677">
    <property type="term" value="F:DNA binding"/>
    <property type="evidence" value="ECO:0007669"/>
    <property type="project" value="InterPro"/>
</dbReference>
<evidence type="ECO:0008006" key="3">
    <source>
        <dbReference type="Google" id="ProtNLM"/>
    </source>
</evidence>